<reference evidence="1 2" key="1">
    <citation type="submission" date="2014-04" db="EMBL/GenBank/DDBJ databases">
        <authorList>
            <consortium name="DOE Joint Genome Institute"/>
            <person name="Kuo A."/>
            <person name="Kohler A."/>
            <person name="Jargeat P."/>
            <person name="Nagy L.G."/>
            <person name="Floudas D."/>
            <person name="Copeland A."/>
            <person name="Barry K.W."/>
            <person name="Cichocki N."/>
            <person name="Veneault-Fourrey C."/>
            <person name="LaButti K."/>
            <person name="Lindquist E.A."/>
            <person name="Lipzen A."/>
            <person name="Lundell T."/>
            <person name="Morin E."/>
            <person name="Murat C."/>
            <person name="Sun H."/>
            <person name="Tunlid A."/>
            <person name="Henrissat B."/>
            <person name="Grigoriev I.V."/>
            <person name="Hibbett D.S."/>
            <person name="Martin F."/>
            <person name="Nordberg H.P."/>
            <person name="Cantor M.N."/>
            <person name="Hua S.X."/>
        </authorList>
    </citation>
    <scope>NUCLEOTIDE SEQUENCE [LARGE SCALE GENOMIC DNA]</scope>
    <source>
        <strain evidence="1 2">Ve08.2h10</strain>
    </source>
</reference>
<dbReference type="Proteomes" id="UP000054538">
    <property type="component" value="Unassembled WGS sequence"/>
</dbReference>
<gene>
    <name evidence="1" type="ORF">PAXRUDRAFT_151907</name>
</gene>
<dbReference type="HOGENOM" id="CLU_123458_0_0_1"/>
<sequence length="189" mass="20964">MDRWVLTVQMQNPLFQSPKHSGNGFLNIDDLPNGWGDPPIHLDAALFNLCYPFSAPHVSSFLSHSFSCTHSLGLLLPFDNKAHLPTYNYLASTHSVPTPMAISMLNSLYLFHLLCHALVYEPEGFNDAIHHGLAYKPVSRKVMAVPVPLLKGFQIICYLPNDPLADFVPGTNFTTGHEEALDLDPAKLL</sequence>
<dbReference type="InParanoid" id="A0A0D0D1W0"/>
<dbReference type="AlphaFoldDB" id="A0A0D0D1W0"/>
<reference evidence="2" key="2">
    <citation type="submission" date="2015-01" db="EMBL/GenBank/DDBJ databases">
        <title>Evolutionary Origins and Diversification of the Mycorrhizal Mutualists.</title>
        <authorList>
            <consortium name="DOE Joint Genome Institute"/>
            <consortium name="Mycorrhizal Genomics Consortium"/>
            <person name="Kohler A."/>
            <person name="Kuo A."/>
            <person name="Nagy L.G."/>
            <person name="Floudas D."/>
            <person name="Copeland A."/>
            <person name="Barry K.W."/>
            <person name="Cichocki N."/>
            <person name="Veneault-Fourrey C."/>
            <person name="LaButti K."/>
            <person name="Lindquist E.A."/>
            <person name="Lipzen A."/>
            <person name="Lundell T."/>
            <person name="Morin E."/>
            <person name="Murat C."/>
            <person name="Riley R."/>
            <person name="Ohm R."/>
            <person name="Sun H."/>
            <person name="Tunlid A."/>
            <person name="Henrissat B."/>
            <person name="Grigoriev I.V."/>
            <person name="Hibbett D.S."/>
            <person name="Martin F."/>
        </authorList>
    </citation>
    <scope>NUCLEOTIDE SEQUENCE [LARGE SCALE GENOMIC DNA]</scope>
    <source>
        <strain evidence="2">Ve08.2h10</strain>
    </source>
</reference>
<dbReference type="OrthoDB" id="2665876at2759"/>
<proteinExistence type="predicted"/>
<keyword evidence="2" id="KW-1185">Reference proteome</keyword>
<accession>A0A0D0D1W0</accession>
<name>A0A0D0D1W0_9AGAM</name>
<evidence type="ECO:0000313" key="2">
    <source>
        <dbReference type="Proteomes" id="UP000054538"/>
    </source>
</evidence>
<protein>
    <submittedName>
        <fullName evidence="1">Uncharacterized protein</fullName>
    </submittedName>
</protein>
<evidence type="ECO:0000313" key="1">
    <source>
        <dbReference type="EMBL" id="KIK90467.1"/>
    </source>
</evidence>
<organism evidence="1 2">
    <name type="scientific">Paxillus rubicundulus Ve08.2h10</name>
    <dbReference type="NCBI Taxonomy" id="930991"/>
    <lineage>
        <taxon>Eukaryota</taxon>
        <taxon>Fungi</taxon>
        <taxon>Dikarya</taxon>
        <taxon>Basidiomycota</taxon>
        <taxon>Agaricomycotina</taxon>
        <taxon>Agaricomycetes</taxon>
        <taxon>Agaricomycetidae</taxon>
        <taxon>Boletales</taxon>
        <taxon>Paxilineae</taxon>
        <taxon>Paxillaceae</taxon>
        <taxon>Paxillus</taxon>
    </lineage>
</organism>
<dbReference type="EMBL" id="KN825516">
    <property type="protein sequence ID" value="KIK90467.1"/>
    <property type="molecule type" value="Genomic_DNA"/>
</dbReference>